<evidence type="ECO:0000256" key="4">
    <source>
        <dbReference type="ARBA" id="ARBA00022741"/>
    </source>
</evidence>
<keyword evidence="6" id="KW-0067">ATP-binding</keyword>
<name>A0A0E0N0W4_ORYRU</name>
<feature type="region of interest" description="Disordered" evidence="7">
    <location>
        <begin position="127"/>
        <end position="194"/>
    </location>
</feature>
<reference evidence="9" key="2">
    <citation type="submission" date="2015-06" db="UniProtKB">
        <authorList>
            <consortium name="EnsemblPlants"/>
        </authorList>
    </citation>
    <scope>IDENTIFICATION</scope>
</reference>
<dbReference type="InterPro" id="IPR044571">
    <property type="entry name" value="P4KG1-8"/>
</dbReference>
<evidence type="ECO:0000256" key="2">
    <source>
        <dbReference type="ARBA" id="ARBA00012169"/>
    </source>
</evidence>
<accession>A0A0E0N0W4</accession>
<evidence type="ECO:0000256" key="5">
    <source>
        <dbReference type="ARBA" id="ARBA00022777"/>
    </source>
</evidence>
<dbReference type="GO" id="GO:0004430">
    <property type="term" value="F:1-phosphatidylinositol 4-kinase activity"/>
    <property type="evidence" value="ECO:0007669"/>
    <property type="project" value="UniProtKB-EC"/>
</dbReference>
<evidence type="ECO:0000256" key="6">
    <source>
        <dbReference type="ARBA" id="ARBA00022840"/>
    </source>
</evidence>
<dbReference type="AlphaFoldDB" id="A0A0E0N0W4"/>
<dbReference type="Pfam" id="PF00454">
    <property type="entry name" value="PI3_PI4_kinase"/>
    <property type="match status" value="1"/>
</dbReference>
<dbReference type="GO" id="GO:0005524">
    <property type="term" value="F:ATP binding"/>
    <property type="evidence" value="ECO:0007669"/>
    <property type="project" value="UniProtKB-KW"/>
</dbReference>
<keyword evidence="5" id="KW-0418">Kinase</keyword>
<sequence>MSAPSLFPSPPSHSSFVPLPRRCLRALAPPPAHHGRAHRGQPVLATHRFAAHEYDASELGPSRFSVASVHRVGILDVCLLNIDRHADNILVKKSPESKCASGDSTPTPLDFLYGSGIAKSVSFSAAVPQPAPLPPHPAASSLAAGRLAQRREEKSERERRKGDRLMWHPDIWGPRGSMLTQPSRRTKPGLKTPK</sequence>
<feature type="compositionally biased region" description="Basic residues" evidence="7">
    <location>
        <begin position="184"/>
        <end position="194"/>
    </location>
</feature>
<feature type="domain" description="PI3K/PI4K catalytic" evidence="8">
    <location>
        <begin position="40"/>
        <end position="94"/>
    </location>
</feature>
<evidence type="ECO:0000256" key="7">
    <source>
        <dbReference type="SAM" id="MobiDB-lite"/>
    </source>
</evidence>
<organism evidence="9 10">
    <name type="scientific">Oryza rufipogon</name>
    <name type="common">Brownbeard rice</name>
    <name type="synonym">Asian wild rice</name>
    <dbReference type="NCBI Taxonomy" id="4529"/>
    <lineage>
        <taxon>Eukaryota</taxon>
        <taxon>Viridiplantae</taxon>
        <taxon>Streptophyta</taxon>
        <taxon>Embryophyta</taxon>
        <taxon>Tracheophyta</taxon>
        <taxon>Spermatophyta</taxon>
        <taxon>Magnoliopsida</taxon>
        <taxon>Liliopsida</taxon>
        <taxon>Poales</taxon>
        <taxon>Poaceae</taxon>
        <taxon>BOP clade</taxon>
        <taxon>Oryzoideae</taxon>
        <taxon>Oryzeae</taxon>
        <taxon>Oryzinae</taxon>
        <taxon>Oryza</taxon>
    </lineage>
</organism>
<dbReference type="InterPro" id="IPR000403">
    <property type="entry name" value="PI3/4_kinase_cat_dom"/>
</dbReference>
<evidence type="ECO:0000313" key="10">
    <source>
        <dbReference type="Proteomes" id="UP000008022"/>
    </source>
</evidence>
<dbReference type="HOGENOM" id="CLU_1404514_0_0_1"/>
<evidence type="ECO:0000256" key="3">
    <source>
        <dbReference type="ARBA" id="ARBA00022679"/>
    </source>
</evidence>
<keyword evidence="3" id="KW-0808">Transferase</keyword>
<keyword evidence="10" id="KW-1185">Reference proteome</keyword>
<evidence type="ECO:0000256" key="1">
    <source>
        <dbReference type="ARBA" id="ARBA00008941"/>
    </source>
</evidence>
<comment type="similarity">
    <text evidence="1">Belongs to the PI3/PI4-kinase family. Type II PI4K subfamily.</text>
</comment>
<dbReference type="eggNOG" id="KOG2381">
    <property type="taxonomic scope" value="Eukaryota"/>
</dbReference>
<evidence type="ECO:0000259" key="8">
    <source>
        <dbReference type="Pfam" id="PF00454"/>
    </source>
</evidence>
<dbReference type="STRING" id="4529.A0A0E0N0W4"/>
<dbReference type="Proteomes" id="UP000008022">
    <property type="component" value="Unassembled WGS sequence"/>
</dbReference>
<reference evidence="10" key="1">
    <citation type="submission" date="2013-06" db="EMBL/GenBank/DDBJ databases">
        <authorList>
            <person name="Zhao Q."/>
        </authorList>
    </citation>
    <scope>NUCLEOTIDE SEQUENCE</scope>
    <source>
        <strain evidence="10">cv. W1943</strain>
    </source>
</reference>
<dbReference type="Gramene" id="ORUFI01G29850.1">
    <property type="protein sequence ID" value="ORUFI01G29850.1"/>
    <property type="gene ID" value="ORUFI01G29850"/>
</dbReference>
<keyword evidence="4" id="KW-0547">Nucleotide-binding</keyword>
<evidence type="ECO:0000313" key="9">
    <source>
        <dbReference type="EnsemblPlants" id="ORUFI01G29850.1"/>
    </source>
</evidence>
<proteinExistence type="inferred from homology"/>
<feature type="compositionally biased region" description="Basic and acidic residues" evidence="7">
    <location>
        <begin position="149"/>
        <end position="167"/>
    </location>
</feature>
<dbReference type="PANTHER" id="PTHR45800">
    <property type="entry name" value="PHOSPHATIDYLINOSITOL 4-KINASE GAMMA"/>
    <property type="match status" value="1"/>
</dbReference>
<dbReference type="EC" id="2.7.1.67" evidence="2"/>
<protein>
    <recommendedName>
        <fullName evidence="2">1-phosphatidylinositol 4-kinase</fullName>
        <ecNumber evidence="2">2.7.1.67</ecNumber>
    </recommendedName>
</protein>
<dbReference type="PANTHER" id="PTHR45800:SF21">
    <property type="entry name" value="PHOSPHATIDYLINOSITOL 4-KINASE GAMMA 8"/>
    <property type="match status" value="1"/>
</dbReference>
<dbReference type="EnsemblPlants" id="ORUFI01G29850.1">
    <property type="protein sequence ID" value="ORUFI01G29850.1"/>
    <property type="gene ID" value="ORUFI01G29850"/>
</dbReference>